<dbReference type="InterPro" id="IPR051472">
    <property type="entry name" value="T3SS_Stator/FliH"/>
</dbReference>
<dbReference type="GO" id="GO:0044781">
    <property type="term" value="P:bacterial-type flagellum organization"/>
    <property type="evidence" value="ECO:0007669"/>
    <property type="project" value="UniProtKB-KW"/>
</dbReference>
<evidence type="ECO:0000256" key="5">
    <source>
        <dbReference type="ARBA" id="ARBA00022927"/>
    </source>
</evidence>
<gene>
    <name evidence="9" type="ORF">bsdtw1_03209</name>
</gene>
<keyword evidence="3" id="KW-0813">Transport</keyword>
<proteinExistence type="inferred from homology"/>
<keyword evidence="6" id="KW-1006">Bacterial flagellum protein export</keyword>
<organism evidence="9 10">
    <name type="scientific">Clostridium fungisolvens</name>
    <dbReference type="NCBI Taxonomy" id="1604897"/>
    <lineage>
        <taxon>Bacteria</taxon>
        <taxon>Bacillati</taxon>
        <taxon>Bacillota</taxon>
        <taxon>Clostridia</taxon>
        <taxon>Eubacteriales</taxon>
        <taxon>Clostridiaceae</taxon>
        <taxon>Clostridium</taxon>
    </lineage>
</organism>
<keyword evidence="7" id="KW-0175">Coiled coil</keyword>
<dbReference type="GO" id="GO:0015031">
    <property type="term" value="P:protein transport"/>
    <property type="evidence" value="ECO:0007669"/>
    <property type="project" value="UniProtKB-KW"/>
</dbReference>
<evidence type="ECO:0000256" key="4">
    <source>
        <dbReference type="ARBA" id="ARBA00022795"/>
    </source>
</evidence>
<name>A0A6V8SKL4_9CLOT</name>
<comment type="function">
    <text evidence="1">Needed for flagellar regrowth and assembly.</text>
</comment>
<dbReference type="AlphaFoldDB" id="A0A6V8SKL4"/>
<reference evidence="9 10" key="1">
    <citation type="submission" date="2020-07" db="EMBL/GenBank/DDBJ databases">
        <title>A new beta-1,3-glucan-decomposing anaerobic bacterium isolated from anoxic soil subjected to biological soil disinfestation.</title>
        <authorList>
            <person name="Ueki A."/>
            <person name="Tonouchi A."/>
        </authorList>
    </citation>
    <scope>NUCLEOTIDE SEQUENCE [LARGE SCALE GENOMIC DNA]</scope>
    <source>
        <strain evidence="9 10">TW1</strain>
    </source>
</reference>
<comment type="caution">
    <text evidence="9">The sequence shown here is derived from an EMBL/GenBank/DDBJ whole genome shotgun (WGS) entry which is preliminary data.</text>
</comment>
<dbReference type="PANTHER" id="PTHR34982:SF1">
    <property type="entry name" value="FLAGELLAR ASSEMBLY PROTEIN FLIH"/>
    <property type="match status" value="1"/>
</dbReference>
<dbReference type="RefSeq" id="WP_183278484.1">
    <property type="nucleotide sequence ID" value="NZ_BLZR01000001.1"/>
</dbReference>
<evidence type="ECO:0000256" key="3">
    <source>
        <dbReference type="ARBA" id="ARBA00022448"/>
    </source>
</evidence>
<keyword evidence="10" id="KW-1185">Reference proteome</keyword>
<evidence type="ECO:0000313" key="9">
    <source>
        <dbReference type="EMBL" id="GFP77095.1"/>
    </source>
</evidence>
<dbReference type="PANTHER" id="PTHR34982">
    <property type="entry name" value="YOP PROTEINS TRANSLOCATION PROTEIN L"/>
    <property type="match status" value="1"/>
</dbReference>
<feature type="coiled-coil region" evidence="7">
    <location>
        <begin position="100"/>
        <end position="149"/>
    </location>
</feature>
<keyword evidence="5" id="KW-0653">Protein transport</keyword>
<dbReference type="EMBL" id="BLZR01000001">
    <property type="protein sequence ID" value="GFP77095.1"/>
    <property type="molecule type" value="Genomic_DNA"/>
</dbReference>
<dbReference type="GO" id="GO:0005829">
    <property type="term" value="C:cytosol"/>
    <property type="evidence" value="ECO:0007669"/>
    <property type="project" value="TreeGrafter"/>
</dbReference>
<accession>A0A6V8SKL4</accession>
<dbReference type="Pfam" id="PF02108">
    <property type="entry name" value="FliH"/>
    <property type="match status" value="1"/>
</dbReference>
<evidence type="ECO:0000256" key="2">
    <source>
        <dbReference type="ARBA" id="ARBA00006602"/>
    </source>
</evidence>
<sequence>MQSSFSVIKSNIVTSGNSKKINTDYEQKSLMDEMLLNDPEEAARMVESYKNIGDNIIKNAQRQKDAMLEAAYVQAQELEREAYEKGYKQGTENGYEDGYKEAYEKNIELAKNEANSIISNANNLLLSAKQEYEAYLEDKKEQIIRLSVEMTEKILKEKLGTEHGLDSIVEDVIAESKGTKTFVIKCNSIHIESVKAQLELWKSRFVIQGEIFVIEDSSLNPGNAVIEKENGTVKVGIDISMEKLREALL</sequence>
<feature type="domain" description="Flagellar assembly protein FliH/Type III secretion system HrpE" evidence="8">
    <location>
        <begin position="119"/>
        <end position="238"/>
    </location>
</feature>
<keyword evidence="4" id="KW-1005">Bacterial flagellum biogenesis</keyword>
<evidence type="ECO:0000256" key="7">
    <source>
        <dbReference type="SAM" id="Coils"/>
    </source>
</evidence>
<evidence type="ECO:0000259" key="8">
    <source>
        <dbReference type="Pfam" id="PF02108"/>
    </source>
</evidence>
<protein>
    <recommendedName>
        <fullName evidence="8">Flagellar assembly protein FliH/Type III secretion system HrpE domain-containing protein</fullName>
    </recommendedName>
</protein>
<comment type="similarity">
    <text evidence="2">Belongs to the FliH family.</text>
</comment>
<evidence type="ECO:0000313" key="10">
    <source>
        <dbReference type="Proteomes" id="UP000580568"/>
    </source>
</evidence>
<evidence type="ECO:0000256" key="6">
    <source>
        <dbReference type="ARBA" id="ARBA00023225"/>
    </source>
</evidence>
<evidence type="ECO:0000256" key="1">
    <source>
        <dbReference type="ARBA" id="ARBA00003041"/>
    </source>
</evidence>
<dbReference type="Proteomes" id="UP000580568">
    <property type="component" value="Unassembled WGS sequence"/>
</dbReference>
<dbReference type="InterPro" id="IPR018035">
    <property type="entry name" value="Flagellar_FliH/T3SS_HrpE"/>
</dbReference>